<dbReference type="RefSeq" id="WP_114615235.1">
    <property type="nucleotide sequence ID" value="NZ_PPTO01000004.1"/>
</dbReference>
<dbReference type="PROSITE" id="PS51257">
    <property type="entry name" value="PROKAR_LIPOPROTEIN"/>
    <property type="match status" value="1"/>
</dbReference>
<evidence type="ECO:0008006" key="4">
    <source>
        <dbReference type="Google" id="ProtNLM"/>
    </source>
</evidence>
<evidence type="ECO:0000313" key="3">
    <source>
        <dbReference type="Proteomes" id="UP000253975"/>
    </source>
</evidence>
<protein>
    <recommendedName>
        <fullName evidence="4">Lipoprotein</fullName>
    </recommendedName>
</protein>
<feature type="signal peptide" evidence="1">
    <location>
        <begin position="1"/>
        <end position="29"/>
    </location>
</feature>
<evidence type="ECO:0000256" key="1">
    <source>
        <dbReference type="SAM" id="SignalP"/>
    </source>
</evidence>
<dbReference type="EMBL" id="PPTO01000004">
    <property type="protein sequence ID" value="RDB59843.1"/>
    <property type="molecule type" value="Genomic_DNA"/>
</dbReference>
<sequence length="242" mass="26666">MKASKKQWWRVCLTSVVVAFALACSCMIAGCGGGSGAVESKERVPEANVDPSRIDSGSYLADNGFGYSADVWYIDGDTSRPGFYLEAWTVVLPVFFDESGKPIDSDCDATIKDKHLVPSEECESGYDIVFVDPMTCYDSVNNTWYSRGDYNAVMAKVVNTKWKSLTNESIEIELREDGTLVESRDGKQAEAGTWAITAVDQVGLYWDDEDPAWNYAIHCDSNGKADKLDWGFDGSGDYARVD</sequence>
<comment type="caution">
    <text evidence="2">The sequence shown here is derived from an EMBL/GenBank/DDBJ whole genome shotgun (WGS) entry which is preliminary data.</text>
</comment>
<feature type="chain" id="PRO_5038815405" description="Lipoprotein" evidence="1">
    <location>
        <begin position="30"/>
        <end position="242"/>
    </location>
</feature>
<evidence type="ECO:0000313" key="2">
    <source>
        <dbReference type="EMBL" id="RDB59843.1"/>
    </source>
</evidence>
<keyword evidence="1" id="KW-0732">Signal</keyword>
<reference evidence="2 3" key="1">
    <citation type="journal article" date="2018" name="Elife">
        <title>Discovery and characterization of a prevalent human gut bacterial enzyme sufficient for the inactivation of a family of plant toxins.</title>
        <authorList>
            <person name="Koppel N."/>
            <person name="Bisanz J.E."/>
            <person name="Pandelia M.E."/>
            <person name="Turnbaugh P.J."/>
            <person name="Balskus E.P."/>
        </authorList>
    </citation>
    <scope>NUCLEOTIDE SEQUENCE [LARGE SCALE GENOMIC DNA]</scope>
    <source>
        <strain evidence="2 3">OB21 GAM31</strain>
    </source>
</reference>
<gene>
    <name evidence="2" type="ORF">C1881_03965</name>
</gene>
<dbReference type="Proteomes" id="UP000253975">
    <property type="component" value="Unassembled WGS sequence"/>
</dbReference>
<dbReference type="AlphaFoldDB" id="A0A369LJP7"/>
<proteinExistence type="predicted"/>
<name>A0A369LJP7_9ACTN</name>
<accession>A0A369LJP7</accession>
<organism evidence="2 3">
    <name type="scientific">Slackia isoflavoniconvertens</name>
    <dbReference type="NCBI Taxonomy" id="572010"/>
    <lineage>
        <taxon>Bacteria</taxon>
        <taxon>Bacillati</taxon>
        <taxon>Actinomycetota</taxon>
        <taxon>Coriobacteriia</taxon>
        <taxon>Eggerthellales</taxon>
        <taxon>Eggerthellaceae</taxon>
        <taxon>Slackia</taxon>
    </lineage>
</organism>